<dbReference type="GO" id="GO:0005634">
    <property type="term" value="C:nucleus"/>
    <property type="evidence" value="ECO:0007669"/>
    <property type="project" value="UniProtKB-SubCell"/>
</dbReference>
<evidence type="ECO:0000256" key="3">
    <source>
        <dbReference type="ARBA" id="ARBA00023015"/>
    </source>
</evidence>
<keyword evidence="3" id="KW-0805">Transcription regulation</keyword>
<keyword evidence="5" id="KW-0804">Transcription</keyword>
<feature type="domain" description="RBP-J/Cbf11/Cbf12 DNA binding" evidence="7">
    <location>
        <begin position="201"/>
        <end position="454"/>
    </location>
</feature>
<comment type="subcellular location">
    <subcellularLocation>
        <location evidence="1">Nucleus</location>
    </subcellularLocation>
</comment>
<sequence length="935" mass="109823">MILNTNDLNNINNESFNLNNPIFNDNLLKTPLFLNHDLDSISNHYNVYKNNENNNDNKDENTLLSSTSLLSPEITSINNNNSINNVNNNNNNNNNITDSLNIKNNNNKDKNIQINDTISKKINLRKTKNIKGNNKEISKKENNSKNDKLEVVSIKNNDENKKKTILKVDKNFNNDQEDVIFREIHKDLVEKYLKSKSKEFTIVLSHSKVAQKSYGSEKRFFCPPPSCKLYGNIWNFFNINNTEILNNNKNDEHVLSLNNNKIYDDQSYNLFSSYTLPKIYLSLMSEKEFLQQDNIHNKNINQQNFSICGNFIVEPTRISLKKVKHKKDLKEIEQYRMDCLTNNASSNNKSLNNNFNSYNDLNNKNGKENILLDKKCLFNNNALENNTIPDIYIETIGKCLFKQLFINDSDKRKFFTIFVKIVSANGVHFGTFESKPIKIISKPSKKKQSVKNIDLCITSGSTVALFNRVRSQTISTRYWGLSNENNFIITSTSDWEEFIIIAANDIDRVIYKQMKKELNYSLNTSVQNNDNNTNNINNTSKVNQNEILNYILDNYEDYYNKYNSYYTKSHLYKTNLEFFPYNFYLMKQRLKSLSFSYLNSHDCIPIRYNQEIILQHSTTKLISSIFIIRKIEGKTRVILEEERKKHHYKRKKNHFQKYLNQDNKDSQQNNEQKSYIDDSYIGDPLAQLHKVALQVKEDPSLYLCAVNEKIGWIRGFGVKKVPSKKKKINDNIKIYEDVPESAVWTVVGTEHMKYSFILPIFNNEDTINKNNKLKPINNNLFKENNDRISDNIDKKHKRRKLNKSLNSNINNNIKYKFHIPYPLNDIPKIFKISLNENKKAIMIKGLDNTEIKNDELIIIHIPHYLYEWISHKNKDKNNNIKYYKNTLMMTDYQNNYLSYYEKKFKNNNYYLASFPILLVRSQDGIIINTNKILKC</sequence>
<comment type="similarity">
    <text evidence="2">Belongs to the Su(H) family.</text>
</comment>
<dbReference type="AlphaFoldDB" id="A0A1Y1XND9"/>
<dbReference type="Pfam" id="PF09271">
    <property type="entry name" value="LAG1-DNAbind"/>
    <property type="match status" value="1"/>
</dbReference>
<dbReference type="SUPFAM" id="SSF49417">
    <property type="entry name" value="p53-like transcription factors"/>
    <property type="match status" value="1"/>
</dbReference>
<accession>A0A1Y1XND9</accession>
<reference evidence="9 10" key="2">
    <citation type="submission" date="2016-08" db="EMBL/GenBank/DDBJ databases">
        <title>Pervasive Adenine N6-methylation of Active Genes in Fungi.</title>
        <authorList>
            <consortium name="DOE Joint Genome Institute"/>
            <person name="Mondo S.J."/>
            <person name="Dannebaum R.O."/>
            <person name="Kuo R.C."/>
            <person name="Labutti K."/>
            <person name="Haridas S."/>
            <person name="Kuo A."/>
            <person name="Salamov A."/>
            <person name="Ahrendt S.R."/>
            <person name="Lipzen A."/>
            <person name="Sullivan W."/>
            <person name="Andreopoulos W.B."/>
            <person name="Clum A."/>
            <person name="Lindquist E."/>
            <person name="Daum C."/>
            <person name="Ramamoorthy G.K."/>
            <person name="Gryganskyi A."/>
            <person name="Culley D."/>
            <person name="Magnuson J.K."/>
            <person name="James T.Y."/>
            <person name="O'Malley M.A."/>
            <person name="Stajich J.E."/>
            <person name="Spatafora J.W."/>
            <person name="Visel A."/>
            <person name="Grigoriev I.V."/>
        </authorList>
    </citation>
    <scope>NUCLEOTIDE SEQUENCE [LARGE SCALE GENOMIC DNA]</scope>
    <source>
        <strain evidence="9 10">S4</strain>
    </source>
</reference>
<keyword evidence="4" id="KW-0238">DNA-binding</keyword>
<dbReference type="Gene3D" id="2.80.10.50">
    <property type="match status" value="1"/>
</dbReference>
<dbReference type="Proteomes" id="UP000193944">
    <property type="component" value="Unassembled WGS sequence"/>
</dbReference>
<protein>
    <submittedName>
        <fullName evidence="9">LAG1-DNAbind-domain-containing protein</fullName>
    </submittedName>
</protein>
<dbReference type="PANTHER" id="PTHR10665">
    <property type="entry name" value="RECOMBINING BINDING PROTEIN SUPPRESSOR OF HAIRLESS"/>
    <property type="match status" value="1"/>
</dbReference>
<evidence type="ECO:0000256" key="6">
    <source>
        <dbReference type="ARBA" id="ARBA00023242"/>
    </source>
</evidence>
<dbReference type="SMART" id="SM01267">
    <property type="entry name" value="LAG1_DNAbind"/>
    <property type="match status" value="1"/>
</dbReference>
<dbReference type="InterPro" id="IPR015350">
    <property type="entry name" value="Beta-trefoil_DNA-bd_dom"/>
</dbReference>
<reference evidence="9 10" key="1">
    <citation type="submission" date="2016-08" db="EMBL/GenBank/DDBJ databases">
        <title>A Parts List for Fungal Cellulosomes Revealed by Comparative Genomics.</title>
        <authorList>
            <consortium name="DOE Joint Genome Institute"/>
            <person name="Haitjema C.H."/>
            <person name="Gilmore S.P."/>
            <person name="Henske J.K."/>
            <person name="Solomon K.V."/>
            <person name="De Groot R."/>
            <person name="Kuo A."/>
            <person name="Mondo S.J."/>
            <person name="Salamov A.A."/>
            <person name="Labutti K."/>
            <person name="Zhao Z."/>
            <person name="Chiniquy J."/>
            <person name="Barry K."/>
            <person name="Brewer H.M."/>
            <person name="Purvine S.O."/>
            <person name="Wright A.T."/>
            <person name="Boxma B."/>
            <person name="Van Alen T."/>
            <person name="Hackstein J.H."/>
            <person name="Baker S.E."/>
            <person name="Grigoriev I.V."/>
            <person name="O'Malley M.A."/>
        </authorList>
    </citation>
    <scope>NUCLEOTIDE SEQUENCE [LARGE SCALE GENOMIC DNA]</scope>
    <source>
        <strain evidence="9 10">S4</strain>
    </source>
</reference>
<dbReference type="InterPro" id="IPR015351">
    <property type="entry name" value="RBP-J/Cbf11/Cbf12_DNA-bd"/>
</dbReference>
<keyword evidence="6" id="KW-0539">Nucleus</keyword>
<feature type="domain" description="Beta-trefoil DNA-binding" evidence="8">
    <location>
        <begin position="455"/>
        <end position="744"/>
    </location>
</feature>
<evidence type="ECO:0000259" key="7">
    <source>
        <dbReference type="SMART" id="SM01267"/>
    </source>
</evidence>
<dbReference type="GO" id="GO:0000978">
    <property type="term" value="F:RNA polymerase II cis-regulatory region sequence-specific DNA binding"/>
    <property type="evidence" value="ECO:0007669"/>
    <property type="project" value="InterPro"/>
</dbReference>
<dbReference type="InterPro" id="IPR008967">
    <property type="entry name" value="p53-like_TF_DNA-bd_sf"/>
</dbReference>
<proteinExistence type="inferred from homology"/>
<dbReference type="SMART" id="SM01268">
    <property type="entry name" value="BTD"/>
    <property type="match status" value="1"/>
</dbReference>
<dbReference type="InterPro" id="IPR036358">
    <property type="entry name" value="BTD_sf"/>
</dbReference>
<dbReference type="GO" id="GO:0001228">
    <property type="term" value="F:DNA-binding transcription activator activity, RNA polymerase II-specific"/>
    <property type="evidence" value="ECO:0007669"/>
    <property type="project" value="InterPro"/>
</dbReference>
<dbReference type="InterPro" id="IPR037095">
    <property type="entry name" value="RBP-J/Cbf11_DNA-bd_sf"/>
</dbReference>
<comment type="caution">
    <text evidence="9">The sequence shown here is derived from an EMBL/GenBank/DDBJ whole genome shotgun (WGS) entry which is preliminary data.</text>
</comment>
<evidence type="ECO:0000256" key="1">
    <source>
        <dbReference type="ARBA" id="ARBA00004123"/>
    </source>
</evidence>
<name>A0A1Y1XND9_9FUNG</name>
<evidence type="ECO:0000256" key="2">
    <source>
        <dbReference type="ARBA" id="ARBA00009704"/>
    </source>
</evidence>
<gene>
    <name evidence="9" type="ORF">BCR32DRAFT_240269</name>
</gene>
<evidence type="ECO:0000313" key="9">
    <source>
        <dbReference type="EMBL" id="ORX87280.1"/>
    </source>
</evidence>
<dbReference type="STRING" id="1754192.A0A1Y1XND9"/>
<dbReference type="OrthoDB" id="5600360at2759"/>
<dbReference type="EMBL" id="MCFG01000010">
    <property type="protein sequence ID" value="ORX87280.1"/>
    <property type="molecule type" value="Genomic_DNA"/>
</dbReference>
<evidence type="ECO:0000256" key="5">
    <source>
        <dbReference type="ARBA" id="ARBA00023163"/>
    </source>
</evidence>
<keyword evidence="10" id="KW-1185">Reference proteome</keyword>
<evidence type="ECO:0000313" key="10">
    <source>
        <dbReference type="Proteomes" id="UP000193944"/>
    </source>
</evidence>
<dbReference type="SUPFAM" id="SSF110217">
    <property type="entry name" value="DNA-binding protein LAG-1 (CSL)"/>
    <property type="match status" value="2"/>
</dbReference>
<dbReference type="InterPro" id="IPR040159">
    <property type="entry name" value="CLS_fam"/>
</dbReference>
<dbReference type="Gene3D" id="2.60.40.1450">
    <property type="entry name" value="LAG1, DNA binding domain"/>
    <property type="match status" value="1"/>
</dbReference>
<evidence type="ECO:0000259" key="8">
    <source>
        <dbReference type="SMART" id="SM01268"/>
    </source>
</evidence>
<organism evidence="9 10">
    <name type="scientific">Anaeromyces robustus</name>
    <dbReference type="NCBI Taxonomy" id="1754192"/>
    <lineage>
        <taxon>Eukaryota</taxon>
        <taxon>Fungi</taxon>
        <taxon>Fungi incertae sedis</taxon>
        <taxon>Chytridiomycota</taxon>
        <taxon>Chytridiomycota incertae sedis</taxon>
        <taxon>Neocallimastigomycetes</taxon>
        <taxon>Neocallimastigales</taxon>
        <taxon>Neocallimastigaceae</taxon>
        <taxon>Anaeromyces</taxon>
    </lineage>
</organism>
<evidence type="ECO:0000256" key="4">
    <source>
        <dbReference type="ARBA" id="ARBA00023125"/>
    </source>
</evidence>